<gene>
    <name evidence="1" type="ordered locus">SFHH103_03841</name>
</gene>
<dbReference type="KEGG" id="sfh:SFHH103_03841"/>
<proteinExistence type="predicted"/>
<dbReference type="HOGENOM" id="CLU_3083997_0_0_5"/>
<sequence>MTMLAIDKSDERPPSMCLSSAAFLPTQTYRDLARRIVAGAASEKFILRRRCA</sequence>
<dbReference type="Proteomes" id="UP000007735">
    <property type="component" value="Chromosome"/>
</dbReference>
<dbReference type="EMBL" id="HE616890">
    <property type="protein sequence ID" value="CCE98332.1"/>
    <property type="molecule type" value="Genomic_DNA"/>
</dbReference>
<reference evidence="1 2" key="1">
    <citation type="journal article" date="2012" name="J. Bacteriol.">
        <title>Genome sequence of the soybean symbiont Sinorhizobium fredii HH103.</title>
        <authorList>
            <person name="Weidner S."/>
            <person name="Becker A."/>
            <person name="Bonilla I."/>
            <person name="Jaenicke S."/>
            <person name="Lloret J."/>
            <person name="Margaret I."/>
            <person name="Puhler A."/>
            <person name="Ruiz-Sainz J.E."/>
            <person name="Schneiker-Bekel S."/>
            <person name="Szczepanowski R."/>
            <person name="Vinardell J.M."/>
            <person name="Zehner S."/>
            <person name="Gottfert M."/>
        </authorList>
    </citation>
    <scope>NUCLEOTIDE SEQUENCE [LARGE SCALE GENOMIC DNA]</scope>
    <source>
        <strain evidence="1 2">HH103</strain>
    </source>
</reference>
<organism evidence="1 2">
    <name type="scientific">Sinorhizobium fredii (strain HH103)</name>
    <dbReference type="NCBI Taxonomy" id="1117943"/>
    <lineage>
        <taxon>Bacteria</taxon>
        <taxon>Pseudomonadati</taxon>
        <taxon>Pseudomonadota</taxon>
        <taxon>Alphaproteobacteria</taxon>
        <taxon>Hyphomicrobiales</taxon>
        <taxon>Rhizobiaceae</taxon>
        <taxon>Sinorhizobium/Ensifer group</taxon>
        <taxon>Sinorhizobium</taxon>
    </lineage>
</organism>
<dbReference type="AlphaFoldDB" id="G9A622"/>
<evidence type="ECO:0000313" key="1">
    <source>
        <dbReference type="EMBL" id="CCE98332.1"/>
    </source>
</evidence>
<name>G9A622_SINF1</name>
<evidence type="ECO:0000313" key="2">
    <source>
        <dbReference type="Proteomes" id="UP000007735"/>
    </source>
</evidence>
<protein>
    <submittedName>
        <fullName evidence="1">Uncharacterized protein</fullName>
    </submittedName>
</protein>
<accession>G9A622</accession>